<organism evidence="1 2">
    <name type="scientific">Lichtheimia corymbifera JMRC:FSU:9682</name>
    <dbReference type="NCBI Taxonomy" id="1263082"/>
    <lineage>
        <taxon>Eukaryota</taxon>
        <taxon>Fungi</taxon>
        <taxon>Fungi incertae sedis</taxon>
        <taxon>Mucoromycota</taxon>
        <taxon>Mucoromycotina</taxon>
        <taxon>Mucoromycetes</taxon>
        <taxon>Mucorales</taxon>
        <taxon>Lichtheimiaceae</taxon>
        <taxon>Lichtheimia</taxon>
    </lineage>
</organism>
<protein>
    <submittedName>
        <fullName evidence="1">Uncharacterized protein</fullName>
    </submittedName>
</protein>
<comment type="caution">
    <text evidence="1">The sequence shown here is derived from an EMBL/GenBank/DDBJ whole genome shotgun (WGS) entry which is preliminary data.</text>
</comment>
<evidence type="ECO:0000313" key="1">
    <source>
        <dbReference type="EMBL" id="CDH60897.1"/>
    </source>
</evidence>
<reference evidence="1" key="1">
    <citation type="submission" date="2013-08" db="EMBL/GenBank/DDBJ databases">
        <title>Gene expansion shapes genome architecture in the human pathogen Lichtheimia corymbifera: an evolutionary genomics analysis in the ancient terrestrial Mucorales (Mucoromycotina).</title>
        <authorList>
            <person name="Schwartze V.U."/>
            <person name="Winter S."/>
            <person name="Shelest E."/>
            <person name="Marcet-Houben M."/>
            <person name="Horn F."/>
            <person name="Wehner S."/>
            <person name="Hoffmann K."/>
            <person name="Riege K."/>
            <person name="Sammeth M."/>
            <person name="Nowrousian M."/>
            <person name="Valiante V."/>
            <person name="Linde J."/>
            <person name="Jacobsen I.D."/>
            <person name="Marz M."/>
            <person name="Brakhage A.A."/>
            <person name="Gabaldon T."/>
            <person name="Bocker S."/>
            <person name="Voigt K."/>
        </authorList>
    </citation>
    <scope>NUCLEOTIDE SEQUENCE [LARGE SCALE GENOMIC DNA]</scope>
    <source>
        <strain evidence="1">FSU 9682</strain>
    </source>
</reference>
<sequence length="396" mass="45162">MYKLWQLLSKPFIPHKEEQHEEATLDAQPDRGLPSFHYQLPPSLTAPPTQDQRTRNVVNVYPQVRHAQAPSPSPRVAYRSSVIASERSQDTSKWIEPVEHSIAVLSADAWNMLKPVEWEALGGAVEQRTINIPYGRTGADVLFGKRRHVLRLIQRKATGVHIQLQGTKLHLEGPKQRIHRLLDFLDHLNARVGRSRCDYVIVRCNGPQLASKLERIDTLFKNKSGTPPFDQCQVVPVEELHFTLAKIRGQPSPSLIKEVADTFYRIAQQLDKQHFMNSFILDRIAFETDRSKNALAICSSDPENPVSKLKTLCKTHFILKDDVTFTRQIHMTIVKAQESIRARGIEDVELSAVLLDDIRNDFLGPLLVESFVVSRDIKSMLTNTFRHVTYSTFKIL</sequence>
<dbReference type="VEuPathDB" id="FungiDB:LCOR_11674.1"/>
<dbReference type="Proteomes" id="UP000027586">
    <property type="component" value="Unassembled WGS sequence"/>
</dbReference>
<keyword evidence="2" id="KW-1185">Reference proteome</keyword>
<name>A0A068SGE1_9FUNG</name>
<dbReference type="AlphaFoldDB" id="A0A068SGE1"/>
<evidence type="ECO:0000313" key="2">
    <source>
        <dbReference type="Proteomes" id="UP000027586"/>
    </source>
</evidence>
<gene>
    <name evidence="1" type="ORF">LCOR_11674.1</name>
</gene>
<dbReference type="EMBL" id="CBTN010000113">
    <property type="protein sequence ID" value="CDH60897.1"/>
    <property type="molecule type" value="Genomic_DNA"/>
</dbReference>
<dbReference type="OrthoDB" id="2259631at2759"/>
<proteinExistence type="predicted"/>
<accession>A0A068SGE1</accession>